<name>A0ABR9R3L8_9FIRM</name>
<dbReference type="InterPro" id="IPR036390">
    <property type="entry name" value="WH_DNA-bd_sf"/>
</dbReference>
<evidence type="ECO:0000256" key="3">
    <source>
        <dbReference type="ARBA" id="ARBA00022629"/>
    </source>
</evidence>
<evidence type="ECO:0000313" key="4">
    <source>
        <dbReference type="EMBL" id="MBE5037729.1"/>
    </source>
</evidence>
<keyword evidence="5" id="KW-1185">Reference proteome</keyword>
<comment type="caution">
    <text evidence="4">The sequence shown here is derived from an EMBL/GenBank/DDBJ whole genome shotgun (WGS) entry which is preliminary data.</text>
</comment>
<evidence type="ECO:0000256" key="2">
    <source>
        <dbReference type="ARBA" id="ARBA00006479"/>
    </source>
</evidence>
<dbReference type="SUPFAM" id="SSF53067">
    <property type="entry name" value="Actin-like ATPase domain"/>
    <property type="match status" value="2"/>
</dbReference>
<gene>
    <name evidence="4" type="ORF">INF35_08025</name>
</gene>
<dbReference type="Gene3D" id="3.30.420.40">
    <property type="match status" value="2"/>
</dbReference>
<dbReference type="SUPFAM" id="SSF46785">
    <property type="entry name" value="Winged helix' DNA-binding domain"/>
    <property type="match status" value="1"/>
</dbReference>
<proteinExistence type="inferred from homology"/>
<evidence type="ECO:0000256" key="1">
    <source>
        <dbReference type="ARBA" id="ARBA00002486"/>
    </source>
</evidence>
<protein>
    <submittedName>
        <fullName evidence="4">ROK family transcriptional regulator</fullName>
    </submittedName>
</protein>
<dbReference type="InterPro" id="IPR000600">
    <property type="entry name" value="ROK"/>
</dbReference>
<dbReference type="RefSeq" id="WP_193501289.1">
    <property type="nucleotide sequence ID" value="NZ_JADCKC010000002.1"/>
</dbReference>
<dbReference type="Gene3D" id="1.10.10.10">
    <property type="entry name" value="Winged helix-like DNA-binding domain superfamily/Winged helix DNA-binding domain"/>
    <property type="match status" value="1"/>
</dbReference>
<dbReference type="Proteomes" id="UP000768567">
    <property type="component" value="Unassembled WGS sequence"/>
</dbReference>
<organism evidence="4 5">
    <name type="scientific">Gemmiger gallinarum</name>
    <dbReference type="NCBI Taxonomy" id="2779354"/>
    <lineage>
        <taxon>Bacteria</taxon>
        <taxon>Bacillati</taxon>
        <taxon>Bacillota</taxon>
        <taxon>Clostridia</taxon>
        <taxon>Eubacteriales</taxon>
        <taxon>Gemmiger</taxon>
    </lineage>
</organism>
<reference evidence="4 5" key="1">
    <citation type="submission" date="2020-10" db="EMBL/GenBank/DDBJ databases">
        <title>ChiBAC.</title>
        <authorList>
            <person name="Zenner C."/>
            <person name="Hitch T.C.A."/>
            <person name="Clavel T."/>
        </authorList>
    </citation>
    <scope>NUCLEOTIDE SEQUENCE [LARGE SCALE GENOMIC DNA]</scope>
    <source>
        <strain evidence="4 5">DSM 109015</strain>
    </source>
</reference>
<evidence type="ECO:0000313" key="5">
    <source>
        <dbReference type="Proteomes" id="UP000768567"/>
    </source>
</evidence>
<dbReference type="InterPro" id="IPR043129">
    <property type="entry name" value="ATPase_NBD"/>
</dbReference>
<dbReference type="Pfam" id="PF00480">
    <property type="entry name" value="ROK"/>
    <property type="match status" value="1"/>
</dbReference>
<keyword evidence="3" id="KW-0859">Xylose metabolism</keyword>
<accession>A0ABR9R3L8</accession>
<dbReference type="PANTHER" id="PTHR18964">
    <property type="entry name" value="ROK (REPRESSOR, ORF, KINASE) FAMILY"/>
    <property type="match status" value="1"/>
</dbReference>
<dbReference type="EMBL" id="JADCKC010000002">
    <property type="protein sequence ID" value="MBE5037729.1"/>
    <property type="molecule type" value="Genomic_DNA"/>
</dbReference>
<comment type="similarity">
    <text evidence="2">Belongs to the ROK (NagC/XylR) family.</text>
</comment>
<dbReference type="PANTHER" id="PTHR18964:SF110">
    <property type="entry name" value="TRANSCRIPTIONAL REGULATOR, XYLR-RELATED"/>
    <property type="match status" value="1"/>
</dbReference>
<keyword evidence="3" id="KW-0119">Carbohydrate metabolism</keyword>
<dbReference type="InterPro" id="IPR036388">
    <property type="entry name" value="WH-like_DNA-bd_sf"/>
</dbReference>
<comment type="function">
    <text evidence="1">Transcriptional repressor of xylose-utilizing enzymes.</text>
</comment>
<sequence>MKNSSSEIRRRNRTSALRELLHCEKLTKPELAVRLKLSLPTAGQLMEELETQGLVRESGLAESAGGRRAMYYEAQKNSRLAIGADITRNHLRLALLNLAGEVQDTRRIRLAFANDEAYRQRLRQELEAFLNKNQVMKTALVGVGYSLPGIVSADRQRLTLSHILGIMEPETFAPAHWADCPYQCFNDADAACIRECYDREDMTDFAFLSLSDTVGGALVLNGEIQRGLNGRCGEIGHMRVEAGPGARMCYCGRRGHYDPYGSAERLAEQADGSLELFFQRLEQGDLPARQVFEEYLDRLAAVVQNLAVFTDMDVVIGGYVGHYLGPYLDRLREKVDGMDSRQFASARHIRLCRHGVDAAAAGSALPLIRQFIQTV</sequence>